<feature type="compositionally biased region" description="Polar residues" evidence="1">
    <location>
        <begin position="30"/>
        <end position="40"/>
    </location>
</feature>
<dbReference type="PANTHER" id="PTHR36474">
    <property type="entry name" value="PROTEIN LIAT1"/>
    <property type="match status" value="1"/>
</dbReference>
<comment type="caution">
    <text evidence="2">The sequence shown here is derived from an EMBL/GenBank/DDBJ whole genome shotgun (WGS) entry which is preliminary data.</text>
</comment>
<proteinExistence type="predicted"/>
<name>A0AAD9R7D6_ACRCE</name>
<dbReference type="Proteomes" id="UP001249851">
    <property type="component" value="Unassembled WGS sequence"/>
</dbReference>
<feature type="compositionally biased region" description="Basic and acidic residues" evidence="1">
    <location>
        <begin position="60"/>
        <end position="76"/>
    </location>
</feature>
<reference evidence="2" key="2">
    <citation type="journal article" date="2023" name="Science">
        <title>Genomic signatures of disease resistance in endangered staghorn corals.</title>
        <authorList>
            <person name="Vollmer S.V."/>
            <person name="Selwyn J.D."/>
            <person name="Despard B.A."/>
            <person name="Roesel C.L."/>
        </authorList>
    </citation>
    <scope>NUCLEOTIDE SEQUENCE</scope>
    <source>
        <strain evidence="2">K2</strain>
    </source>
</reference>
<feature type="compositionally biased region" description="Basic and acidic residues" evidence="1">
    <location>
        <begin position="117"/>
        <end position="126"/>
    </location>
</feature>
<accession>A0AAD9R7D6</accession>
<dbReference type="PANTHER" id="PTHR36474:SF1">
    <property type="entry name" value="PROTEIN LIAT1"/>
    <property type="match status" value="1"/>
</dbReference>
<dbReference type="InterPro" id="IPR038794">
    <property type="entry name" value="LIAT1"/>
</dbReference>
<evidence type="ECO:0000313" key="2">
    <source>
        <dbReference type="EMBL" id="KAK2574176.1"/>
    </source>
</evidence>
<feature type="region of interest" description="Disordered" evidence="1">
    <location>
        <begin position="1"/>
        <end position="137"/>
    </location>
</feature>
<organism evidence="2 3">
    <name type="scientific">Acropora cervicornis</name>
    <name type="common">Staghorn coral</name>
    <dbReference type="NCBI Taxonomy" id="6130"/>
    <lineage>
        <taxon>Eukaryota</taxon>
        <taxon>Metazoa</taxon>
        <taxon>Cnidaria</taxon>
        <taxon>Anthozoa</taxon>
        <taxon>Hexacorallia</taxon>
        <taxon>Scleractinia</taxon>
        <taxon>Astrocoeniina</taxon>
        <taxon>Acroporidae</taxon>
        <taxon>Acropora</taxon>
    </lineage>
</organism>
<sequence length="191" mass="21389">MSTYAKKSLALRSAEKPSKLKKKKKRELGRSTNNSETNAASPADRSSEGTSRIKSRTKSHGTETDNRGKNLDDFIPKSRSSSSQNTSSRSRALSSSDGRSTTCSGENFDPVISTKSESSDESRTGETLDSLSQTSSTAAAINETLRWDFVRSNDPDEEEERLRIYKLHRRKRYLEFLQRTNGREAESSFYA</sequence>
<dbReference type="EMBL" id="JARQWQ010000001">
    <property type="protein sequence ID" value="KAK2574176.1"/>
    <property type="molecule type" value="Genomic_DNA"/>
</dbReference>
<gene>
    <name evidence="2" type="ORF">P5673_000311</name>
</gene>
<feature type="compositionally biased region" description="Low complexity" evidence="1">
    <location>
        <begin position="78"/>
        <end position="100"/>
    </location>
</feature>
<reference evidence="2" key="1">
    <citation type="journal article" date="2023" name="G3 (Bethesda)">
        <title>Whole genome assembly and annotation of the endangered Caribbean coral Acropora cervicornis.</title>
        <authorList>
            <person name="Selwyn J.D."/>
            <person name="Vollmer S.V."/>
        </authorList>
    </citation>
    <scope>NUCLEOTIDE SEQUENCE</scope>
    <source>
        <strain evidence="2">K2</strain>
    </source>
</reference>
<protein>
    <submittedName>
        <fullName evidence="2">Protein LIAT1</fullName>
    </submittedName>
</protein>
<evidence type="ECO:0000313" key="3">
    <source>
        <dbReference type="Proteomes" id="UP001249851"/>
    </source>
</evidence>
<keyword evidence="3" id="KW-1185">Reference proteome</keyword>
<evidence type="ECO:0000256" key="1">
    <source>
        <dbReference type="SAM" id="MobiDB-lite"/>
    </source>
</evidence>
<dbReference type="AlphaFoldDB" id="A0AAD9R7D6"/>
<feature type="compositionally biased region" description="Polar residues" evidence="1">
    <location>
        <begin position="127"/>
        <end position="137"/>
    </location>
</feature>